<sequence>MFPGTLKQRHPTITDSRAIDEFVKRTLQELLPKLVNHTQPTVLDQLNYTHNNGKYIPFLMPLPKWSTPLKPPIVHACYLAPMRMLLFSHRCMIPLSAHSPHLPDRF</sequence>
<evidence type="ECO:0000313" key="1">
    <source>
        <dbReference type="EMBL" id="GBL92534.1"/>
    </source>
</evidence>
<evidence type="ECO:0000313" key="2">
    <source>
        <dbReference type="Proteomes" id="UP000499080"/>
    </source>
</evidence>
<name>A0A4Y2BMW6_ARAVE</name>
<comment type="caution">
    <text evidence="1">The sequence shown here is derived from an EMBL/GenBank/DDBJ whole genome shotgun (WGS) entry which is preliminary data.</text>
</comment>
<reference evidence="1 2" key="1">
    <citation type="journal article" date="2019" name="Sci. Rep.">
        <title>Orb-weaving spider Araneus ventricosus genome elucidates the spidroin gene catalogue.</title>
        <authorList>
            <person name="Kono N."/>
            <person name="Nakamura H."/>
            <person name="Ohtoshi R."/>
            <person name="Moran D.A.P."/>
            <person name="Shinohara A."/>
            <person name="Yoshida Y."/>
            <person name="Fujiwara M."/>
            <person name="Mori M."/>
            <person name="Tomita M."/>
            <person name="Arakawa K."/>
        </authorList>
    </citation>
    <scope>NUCLEOTIDE SEQUENCE [LARGE SCALE GENOMIC DNA]</scope>
</reference>
<accession>A0A4Y2BMW6</accession>
<protein>
    <submittedName>
        <fullName evidence="1">Uncharacterized protein</fullName>
    </submittedName>
</protein>
<dbReference type="EMBL" id="BGPR01000087">
    <property type="protein sequence ID" value="GBL92534.1"/>
    <property type="molecule type" value="Genomic_DNA"/>
</dbReference>
<proteinExistence type="predicted"/>
<gene>
    <name evidence="1" type="ORF">AVEN_123729_1</name>
</gene>
<dbReference type="AlphaFoldDB" id="A0A4Y2BMW6"/>
<dbReference type="Proteomes" id="UP000499080">
    <property type="component" value="Unassembled WGS sequence"/>
</dbReference>
<keyword evidence="2" id="KW-1185">Reference proteome</keyword>
<organism evidence="1 2">
    <name type="scientific">Araneus ventricosus</name>
    <name type="common">Orbweaver spider</name>
    <name type="synonym">Epeira ventricosa</name>
    <dbReference type="NCBI Taxonomy" id="182803"/>
    <lineage>
        <taxon>Eukaryota</taxon>
        <taxon>Metazoa</taxon>
        <taxon>Ecdysozoa</taxon>
        <taxon>Arthropoda</taxon>
        <taxon>Chelicerata</taxon>
        <taxon>Arachnida</taxon>
        <taxon>Araneae</taxon>
        <taxon>Araneomorphae</taxon>
        <taxon>Entelegynae</taxon>
        <taxon>Araneoidea</taxon>
        <taxon>Araneidae</taxon>
        <taxon>Araneus</taxon>
    </lineage>
</organism>